<dbReference type="Gramene" id="OMO63932">
    <property type="protein sequence ID" value="OMO63932"/>
    <property type="gene ID" value="CCACVL1_22172"/>
</dbReference>
<feature type="compositionally biased region" description="Basic and acidic residues" evidence="1">
    <location>
        <begin position="66"/>
        <end position="92"/>
    </location>
</feature>
<keyword evidence="3" id="KW-1185">Reference proteome</keyword>
<dbReference type="OMA" id="AAEMWRQ"/>
<name>A0A1R3H0Q7_COCAP</name>
<comment type="caution">
    <text evidence="2">The sequence shown here is derived from an EMBL/GenBank/DDBJ whole genome shotgun (WGS) entry which is preliminary data.</text>
</comment>
<accession>A0A1R3H0Q7</accession>
<evidence type="ECO:0000256" key="1">
    <source>
        <dbReference type="SAM" id="MobiDB-lite"/>
    </source>
</evidence>
<feature type="region of interest" description="Disordered" evidence="1">
    <location>
        <begin position="35"/>
        <end position="115"/>
    </location>
</feature>
<organism evidence="2 3">
    <name type="scientific">Corchorus capsularis</name>
    <name type="common">Jute</name>
    <dbReference type="NCBI Taxonomy" id="210143"/>
    <lineage>
        <taxon>Eukaryota</taxon>
        <taxon>Viridiplantae</taxon>
        <taxon>Streptophyta</taxon>
        <taxon>Embryophyta</taxon>
        <taxon>Tracheophyta</taxon>
        <taxon>Spermatophyta</taxon>
        <taxon>Magnoliopsida</taxon>
        <taxon>eudicotyledons</taxon>
        <taxon>Gunneridae</taxon>
        <taxon>Pentapetalae</taxon>
        <taxon>rosids</taxon>
        <taxon>malvids</taxon>
        <taxon>Malvales</taxon>
        <taxon>Malvaceae</taxon>
        <taxon>Grewioideae</taxon>
        <taxon>Apeibeae</taxon>
        <taxon>Corchorus</taxon>
    </lineage>
</organism>
<feature type="compositionally biased region" description="Polar residues" evidence="1">
    <location>
        <begin position="99"/>
        <end position="109"/>
    </location>
</feature>
<sequence length="247" mass="27484">MQSRLATTAPRSYLALYAAAQNKGLFRRIASGAAVKGGTADPTIHSGELETGPEVHRGEPQGIENSGEHHRLDHESQTETEPRPGFEKEPLYKAKLPHGSSQKLESSPVNHPLEPNFQQRRSISAEGLKDVSCAGLDGSPWPESKENSRQSDRKKQEMDDKEYFSHHKASPLSEIEVADTRKPITRATDGTTAKSGKDVVIGWLPEQLDTAEDSLLRANRIWKENAARGVPELPHSRRLRELRGEWF</sequence>
<evidence type="ECO:0000313" key="2">
    <source>
        <dbReference type="EMBL" id="OMO63932.1"/>
    </source>
</evidence>
<dbReference type="OrthoDB" id="779250at2759"/>
<reference evidence="2 3" key="1">
    <citation type="submission" date="2013-09" db="EMBL/GenBank/DDBJ databases">
        <title>Corchorus capsularis genome sequencing.</title>
        <authorList>
            <person name="Alam M."/>
            <person name="Haque M.S."/>
            <person name="Islam M.S."/>
            <person name="Emdad E.M."/>
            <person name="Islam M.M."/>
            <person name="Ahmed B."/>
            <person name="Halim A."/>
            <person name="Hossen Q.M.M."/>
            <person name="Hossain M.Z."/>
            <person name="Ahmed R."/>
            <person name="Khan M.M."/>
            <person name="Islam R."/>
            <person name="Rashid M.M."/>
            <person name="Khan S.A."/>
            <person name="Rahman M.S."/>
            <person name="Alam M."/>
        </authorList>
    </citation>
    <scope>NUCLEOTIDE SEQUENCE [LARGE SCALE GENOMIC DNA]</scope>
    <source>
        <strain evidence="3">cv. CVL-1</strain>
        <tissue evidence="2">Whole seedling</tissue>
    </source>
</reference>
<proteinExistence type="predicted"/>
<gene>
    <name evidence="2" type="ORF">CCACVL1_22172</name>
</gene>
<dbReference type="EMBL" id="AWWV01012858">
    <property type="protein sequence ID" value="OMO63932.1"/>
    <property type="molecule type" value="Genomic_DNA"/>
</dbReference>
<dbReference type="PANTHER" id="PTHR35985">
    <property type="entry name" value="OS07G0675200 PROTEIN"/>
    <property type="match status" value="1"/>
</dbReference>
<evidence type="ECO:0000313" key="3">
    <source>
        <dbReference type="Proteomes" id="UP000188268"/>
    </source>
</evidence>
<protein>
    <submittedName>
        <fullName evidence="2">Uncharacterized protein</fullName>
    </submittedName>
</protein>
<dbReference type="AlphaFoldDB" id="A0A1R3H0Q7"/>
<dbReference type="PANTHER" id="PTHR35985:SF1">
    <property type="entry name" value="OS07G0675200 PROTEIN"/>
    <property type="match status" value="1"/>
</dbReference>
<feature type="region of interest" description="Disordered" evidence="1">
    <location>
        <begin position="131"/>
        <end position="195"/>
    </location>
</feature>
<dbReference type="Proteomes" id="UP000188268">
    <property type="component" value="Unassembled WGS sequence"/>
</dbReference>
<feature type="compositionally biased region" description="Basic and acidic residues" evidence="1">
    <location>
        <begin position="143"/>
        <end position="165"/>
    </location>
</feature>
<dbReference type="STRING" id="210143.A0A1R3H0Q7"/>